<comment type="caution">
    <text evidence="1">The sequence shown here is derived from an EMBL/GenBank/DDBJ whole genome shotgun (WGS) entry which is preliminary data.</text>
</comment>
<gene>
    <name evidence="1" type="ORF">CEXT_672801</name>
</gene>
<dbReference type="Proteomes" id="UP001054945">
    <property type="component" value="Unassembled WGS sequence"/>
</dbReference>
<protein>
    <submittedName>
        <fullName evidence="1">Uncharacterized protein</fullName>
    </submittedName>
</protein>
<dbReference type="EMBL" id="BPLR01016595">
    <property type="protein sequence ID" value="GIY84959.1"/>
    <property type="molecule type" value="Genomic_DNA"/>
</dbReference>
<sequence>MSFLHPTLSGQLANPKTRKLSIHAFYFIATEPKQSHGLILCRKVLPLDSRKRGKGCKPSICHLRRFPFKTIMKKAKPQMLNKIHDAEFGGSATKEKSLLFNSNHS</sequence>
<organism evidence="1 2">
    <name type="scientific">Caerostris extrusa</name>
    <name type="common">Bark spider</name>
    <name type="synonym">Caerostris bankana</name>
    <dbReference type="NCBI Taxonomy" id="172846"/>
    <lineage>
        <taxon>Eukaryota</taxon>
        <taxon>Metazoa</taxon>
        <taxon>Ecdysozoa</taxon>
        <taxon>Arthropoda</taxon>
        <taxon>Chelicerata</taxon>
        <taxon>Arachnida</taxon>
        <taxon>Araneae</taxon>
        <taxon>Araneomorphae</taxon>
        <taxon>Entelegynae</taxon>
        <taxon>Araneoidea</taxon>
        <taxon>Araneidae</taxon>
        <taxon>Caerostris</taxon>
    </lineage>
</organism>
<name>A0AAV4WT05_CAEEX</name>
<accession>A0AAV4WT05</accession>
<proteinExistence type="predicted"/>
<evidence type="ECO:0000313" key="2">
    <source>
        <dbReference type="Proteomes" id="UP001054945"/>
    </source>
</evidence>
<reference evidence="1 2" key="1">
    <citation type="submission" date="2021-06" db="EMBL/GenBank/DDBJ databases">
        <title>Caerostris extrusa draft genome.</title>
        <authorList>
            <person name="Kono N."/>
            <person name="Arakawa K."/>
        </authorList>
    </citation>
    <scope>NUCLEOTIDE SEQUENCE [LARGE SCALE GENOMIC DNA]</scope>
</reference>
<keyword evidence="2" id="KW-1185">Reference proteome</keyword>
<evidence type="ECO:0000313" key="1">
    <source>
        <dbReference type="EMBL" id="GIY84959.1"/>
    </source>
</evidence>
<dbReference type="AlphaFoldDB" id="A0AAV4WT05"/>